<proteinExistence type="predicted"/>
<organism evidence="5 6">
    <name type="scientific">Pseudochryseolinea flava</name>
    <dbReference type="NCBI Taxonomy" id="2059302"/>
    <lineage>
        <taxon>Bacteria</taxon>
        <taxon>Pseudomonadati</taxon>
        <taxon>Bacteroidota</taxon>
        <taxon>Cytophagia</taxon>
        <taxon>Cytophagales</taxon>
        <taxon>Fulvivirgaceae</taxon>
        <taxon>Pseudochryseolinea</taxon>
    </lineage>
</organism>
<dbReference type="AlphaFoldDB" id="A0A364XYH1"/>
<dbReference type="Proteomes" id="UP000251889">
    <property type="component" value="Unassembled WGS sequence"/>
</dbReference>
<feature type="transmembrane region" description="Helical" evidence="2">
    <location>
        <begin position="215"/>
        <end position="233"/>
    </location>
</feature>
<feature type="transmembrane region" description="Helical" evidence="2">
    <location>
        <begin position="245"/>
        <end position="265"/>
    </location>
</feature>
<keyword evidence="2" id="KW-0472">Membrane</keyword>
<comment type="caution">
    <text evidence="5">The sequence shown here is derived from an EMBL/GenBank/DDBJ whole genome shotgun (WGS) entry which is preliminary data.</text>
</comment>
<sequence>MCIRALFISCIILMPIVVHAQPSDMLGFQEVLDNLYDEMLPLCSQLIAVGRGIAGFAALWYISVRVWRHIANAESIDFYPLLRPFVLGFCIVSFPSVIALINGVLKPTVAGTSAMVEGSRSSIAFLLKKKEEAIMKSPMWQIYVGSDGGGSFEKWYEYTYGEEDNALPNGLGDHMRFAMEKASYSFRNTIKQWMSEVLHILYEAASLCINTIRTFYLIVLAIVGPLVFGFAVFDGFHNSLTMWLARYINIFLWLPVANIFGSIIGKIQENMLKIDVAQIERYGDTFFSTADTAYLVFLVIGIVGYFTVPSIASYIVHAGSGGNYLTYKLSNLSYSTARTTFSSASTVASTVSGALTARGPEETKSDNPNEKSGYMKEKISGQ</sequence>
<evidence type="ECO:0000256" key="3">
    <source>
        <dbReference type="SAM" id="SignalP"/>
    </source>
</evidence>
<evidence type="ECO:0000256" key="2">
    <source>
        <dbReference type="SAM" id="Phobius"/>
    </source>
</evidence>
<dbReference type="Pfam" id="PF07863">
    <property type="entry name" value="CtnDOT_TraJ"/>
    <property type="match status" value="1"/>
</dbReference>
<dbReference type="InterPro" id="IPR012424">
    <property type="entry name" value="Conjugative_transposon_TraJ_C"/>
</dbReference>
<feature type="domain" description="Conjugative transposon TraJ C-terminal" evidence="4">
    <location>
        <begin position="24"/>
        <end position="378"/>
    </location>
</feature>
<feature type="region of interest" description="Disordered" evidence="1">
    <location>
        <begin position="356"/>
        <end position="382"/>
    </location>
</feature>
<protein>
    <submittedName>
        <fullName evidence="5">Conjugative transposon protein TraJ</fullName>
    </submittedName>
</protein>
<evidence type="ECO:0000313" key="6">
    <source>
        <dbReference type="Proteomes" id="UP000251889"/>
    </source>
</evidence>
<keyword evidence="2" id="KW-0812">Transmembrane</keyword>
<reference evidence="5 6" key="1">
    <citation type="submission" date="2018-06" db="EMBL/GenBank/DDBJ databases">
        <title>Chryseolinea flavus sp. nov., a member of the phylum Bacteroidetes isolated from soil.</title>
        <authorList>
            <person name="Li Y."/>
            <person name="Wang J."/>
        </authorList>
    </citation>
    <scope>NUCLEOTIDE SEQUENCE [LARGE SCALE GENOMIC DNA]</scope>
    <source>
        <strain evidence="5 6">SDU1-6</strain>
    </source>
</reference>
<feature type="transmembrane region" description="Helical" evidence="2">
    <location>
        <begin position="286"/>
        <end position="308"/>
    </location>
</feature>
<accession>A0A364XYH1</accession>
<dbReference type="NCBIfam" id="TIGR03782">
    <property type="entry name" value="Bac_Flav_CT_J"/>
    <property type="match status" value="1"/>
</dbReference>
<feature type="transmembrane region" description="Helical" evidence="2">
    <location>
        <begin position="44"/>
        <end position="64"/>
    </location>
</feature>
<feature type="signal peptide" evidence="3">
    <location>
        <begin position="1"/>
        <end position="20"/>
    </location>
</feature>
<dbReference type="OrthoDB" id="1147144at2"/>
<keyword evidence="2" id="KW-1133">Transmembrane helix</keyword>
<gene>
    <name evidence="5" type="primary">traJ</name>
    <name evidence="5" type="ORF">DQQ10_21355</name>
</gene>
<evidence type="ECO:0000256" key="1">
    <source>
        <dbReference type="SAM" id="MobiDB-lite"/>
    </source>
</evidence>
<dbReference type="EMBL" id="QMFY01000014">
    <property type="protein sequence ID" value="RAV98853.1"/>
    <property type="molecule type" value="Genomic_DNA"/>
</dbReference>
<feature type="compositionally biased region" description="Basic and acidic residues" evidence="1">
    <location>
        <begin position="359"/>
        <end position="382"/>
    </location>
</feature>
<evidence type="ECO:0000313" key="5">
    <source>
        <dbReference type="EMBL" id="RAV98853.1"/>
    </source>
</evidence>
<keyword evidence="3" id="KW-0732">Signal</keyword>
<name>A0A364XYH1_9BACT</name>
<evidence type="ECO:0000259" key="4">
    <source>
        <dbReference type="Pfam" id="PF07863"/>
    </source>
</evidence>
<dbReference type="InterPro" id="IPR022393">
    <property type="entry name" value="Conjugative_transposon_TraJ"/>
</dbReference>
<keyword evidence="6" id="KW-1185">Reference proteome</keyword>
<feature type="chain" id="PRO_5016569961" evidence="3">
    <location>
        <begin position="21"/>
        <end position="382"/>
    </location>
</feature>